<dbReference type="EMBL" id="CM003536">
    <property type="protein sequence ID" value="RCV41969.1"/>
    <property type="molecule type" value="Genomic_DNA"/>
</dbReference>
<dbReference type="OrthoDB" id="10459110at2759"/>
<name>A0A368SHP9_SETIT</name>
<reference evidence="2" key="2">
    <citation type="submission" date="2015-07" db="EMBL/GenBank/DDBJ databases">
        <authorList>
            <person name="Noorani M."/>
        </authorList>
    </citation>
    <scope>NUCLEOTIDE SEQUENCE</scope>
    <source>
        <strain evidence="2">Yugu1</strain>
    </source>
</reference>
<accession>A0A368SHP9</accession>
<keyword evidence="1" id="KW-0812">Transmembrane</keyword>
<sequence length="229" mass="25962">MEQPQIILFVAMAVACFHFLRSLLVLFHLGRPVLNKLPSYLGTTTNAMEGTDVSSEPKRGMDGMTQVMECVGDTSQPSVTDADKQGCSFVADSRYPDECSNNVEPPDDRMSKSEHARRVHQLEEMNAILQQKIIWLQHELRQSDACLAFKKDEYNTLIGAVRNFFGIFKPHEEASAAAVSFIKAEGNFYQQVACMQDFLSYLVLDRKFGIKYQRRKKKLSPEPTTNQDI</sequence>
<organism evidence="2">
    <name type="scientific">Setaria italica</name>
    <name type="common">Foxtail millet</name>
    <name type="synonym">Panicum italicum</name>
    <dbReference type="NCBI Taxonomy" id="4555"/>
    <lineage>
        <taxon>Eukaryota</taxon>
        <taxon>Viridiplantae</taxon>
        <taxon>Streptophyta</taxon>
        <taxon>Embryophyta</taxon>
        <taxon>Tracheophyta</taxon>
        <taxon>Spermatophyta</taxon>
        <taxon>Magnoliopsida</taxon>
        <taxon>Liliopsida</taxon>
        <taxon>Poales</taxon>
        <taxon>Poaceae</taxon>
        <taxon>PACMAD clade</taxon>
        <taxon>Panicoideae</taxon>
        <taxon>Panicodae</taxon>
        <taxon>Paniceae</taxon>
        <taxon>Cenchrinae</taxon>
        <taxon>Setaria</taxon>
    </lineage>
</organism>
<feature type="transmembrane region" description="Helical" evidence="1">
    <location>
        <begin position="6"/>
        <end position="27"/>
    </location>
</feature>
<evidence type="ECO:0000256" key="1">
    <source>
        <dbReference type="SAM" id="Phobius"/>
    </source>
</evidence>
<keyword evidence="1" id="KW-0472">Membrane</keyword>
<gene>
    <name evidence="2" type="ORF">SETIT_9G177500v2</name>
</gene>
<evidence type="ECO:0000313" key="2">
    <source>
        <dbReference type="EMBL" id="RCV41969.1"/>
    </source>
</evidence>
<reference evidence="2" key="1">
    <citation type="journal article" date="2012" name="Nat. Biotechnol.">
        <title>Reference genome sequence of the model plant Setaria.</title>
        <authorList>
            <person name="Bennetzen J.L."/>
            <person name="Schmutz J."/>
            <person name="Wang H."/>
            <person name="Percifield R."/>
            <person name="Hawkins J."/>
            <person name="Pontaroli A.C."/>
            <person name="Estep M."/>
            <person name="Feng L."/>
            <person name="Vaughn J.N."/>
            <person name="Grimwood J."/>
            <person name="Jenkins J."/>
            <person name="Barry K."/>
            <person name="Lindquist E."/>
            <person name="Hellsten U."/>
            <person name="Deshpande S."/>
            <person name="Wang X."/>
            <person name="Wu X."/>
            <person name="Mitros T."/>
            <person name="Triplett J."/>
            <person name="Yang X."/>
            <person name="Ye C.Y."/>
            <person name="Mauro-Herrera M."/>
            <person name="Wang L."/>
            <person name="Li P."/>
            <person name="Sharma M."/>
            <person name="Sharma R."/>
            <person name="Ronald P.C."/>
            <person name="Panaud O."/>
            <person name="Kellogg E.A."/>
            <person name="Brutnell T.P."/>
            <person name="Doust A.N."/>
            <person name="Tuskan G.A."/>
            <person name="Rokhsar D."/>
            <person name="Devos K.M."/>
        </authorList>
    </citation>
    <scope>NUCLEOTIDE SEQUENCE [LARGE SCALE GENOMIC DNA]</scope>
    <source>
        <strain evidence="2">Yugu1</strain>
    </source>
</reference>
<dbReference type="AlphaFoldDB" id="A0A368SHP9"/>
<proteinExistence type="predicted"/>
<keyword evidence="1" id="KW-1133">Transmembrane helix</keyword>
<protein>
    <submittedName>
        <fullName evidence="2">Uncharacterized protein</fullName>
    </submittedName>
</protein>